<dbReference type="EC" id="2.7.1.2" evidence="4"/>
<protein>
    <submittedName>
        <fullName evidence="4">Glucokinase</fullName>
        <ecNumber evidence="4">2.7.1.2</ecNumber>
    </submittedName>
</protein>
<dbReference type="PANTHER" id="PTHR47363:SF1">
    <property type="entry name" value="GLUCOKINASE"/>
    <property type="match status" value="1"/>
</dbReference>
<reference evidence="4" key="1">
    <citation type="submission" date="2021-04" db="EMBL/GenBank/DDBJ databases">
        <title>Genome sequence of Woronichinia naegeliana from Washington state freshwater lake bloom.</title>
        <authorList>
            <person name="Dreher T.W."/>
        </authorList>
    </citation>
    <scope>NUCLEOTIDE SEQUENCE</scope>
    <source>
        <strain evidence="4">WA131</strain>
    </source>
</reference>
<name>A0A977KX54_9CYAN</name>
<organism evidence="4">
    <name type="scientific">Woronichinia naegeliana WA131</name>
    <dbReference type="NCBI Taxonomy" id="2824559"/>
    <lineage>
        <taxon>Bacteria</taxon>
        <taxon>Bacillati</taxon>
        <taxon>Cyanobacteriota</taxon>
        <taxon>Cyanophyceae</taxon>
        <taxon>Synechococcales</taxon>
        <taxon>Coelosphaeriaceae</taxon>
        <taxon>Woronichinia</taxon>
    </lineage>
</organism>
<dbReference type="InterPro" id="IPR003836">
    <property type="entry name" value="Glucokinase"/>
</dbReference>
<dbReference type="GO" id="GO:0004340">
    <property type="term" value="F:glucokinase activity"/>
    <property type="evidence" value="ECO:0007669"/>
    <property type="project" value="UniProtKB-EC"/>
</dbReference>
<accession>A0A977KX54</accession>
<dbReference type="GO" id="GO:0005524">
    <property type="term" value="F:ATP binding"/>
    <property type="evidence" value="ECO:0007669"/>
    <property type="project" value="InterPro"/>
</dbReference>
<dbReference type="Pfam" id="PF02685">
    <property type="entry name" value="Glucokinase"/>
    <property type="match status" value="1"/>
</dbReference>
<evidence type="ECO:0000256" key="3">
    <source>
        <dbReference type="RuleBase" id="RU004046"/>
    </source>
</evidence>
<evidence type="ECO:0000256" key="1">
    <source>
        <dbReference type="ARBA" id="ARBA00022679"/>
    </source>
</evidence>
<evidence type="ECO:0000256" key="2">
    <source>
        <dbReference type="ARBA" id="ARBA00022777"/>
    </source>
</evidence>
<dbReference type="CDD" id="cd24008">
    <property type="entry name" value="ASKHA_NBD_GLK"/>
    <property type="match status" value="1"/>
</dbReference>
<comment type="similarity">
    <text evidence="3">Belongs to the bacterial glucokinase family.</text>
</comment>
<dbReference type="NCBIfam" id="TIGR00749">
    <property type="entry name" value="glk"/>
    <property type="match status" value="1"/>
</dbReference>
<dbReference type="SUPFAM" id="SSF53067">
    <property type="entry name" value="Actin-like ATPase domain"/>
    <property type="match status" value="1"/>
</dbReference>
<keyword evidence="1 4" id="KW-0808">Transferase</keyword>
<dbReference type="GO" id="GO:0005536">
    <property type="term" value="F:D-glucose binding"/>
    <property type="evidence" value="ECO:0007669"/>
    <property type="project" value="InterPro"/>
</dbReference>
<keyword evidence="2" id="KW-0418">Kinase</keyword>
<dbReference type="GO" id="GO:0006096">
    <property type="term" value="P:glycolytic process"/>
    <property type="evidence" value="ECO:0007669"/>
    <property type="project" value="InterPro"/>
</dbReference>
<dbReference type="InterPro" id="IPR043129">
    <property type="entry name" value="ATPase_NBD"/>
</dbReference>
<gene>
    <name evidence="4" type="primary">glk</name>
    <name evidence="4" type="ORF">KA717_34595</name>
</gene>
<sequence length="320" mass="33973">MLVLAGDIGATNTRFRLVETDDELGSSIKKETYLSGNEGLAILVQQFLGAEFKPEKACFAVAGFVSENKCKITNLPWDELDGEKLQNELNISKITLINDFVAIGYNIVLGENESLVTLQEGECIKNTPIAIIGAGTGLGKAFAIPDGNSYQVFPSEGGHANFAPYDSLATKLLEYLQVDGTVDIEKVVSGPGIVSIFKFLCEQFPNEDAGNFLAQEDIGQAIATGAEQGNVLCQKTMDIFAEAYGAAAGDMAVSLLPFGGLYIAGGIAAKNIKLMQSGGFMRGFNKKARVNPALLAKVPVHIVSDLEGLTGAVKYASTKM</sequence>
<evidence type="ECO:0000313" key="4">
    <source>
        <dbReference type="EMBL" id="UXE60591.1"/>
    </source>
</evidence>
<proteinExistence type="inferred from homology"/>
<dbReference type="Gene3D" id="3.40.367.20">
    <property type="match status" value="1"/>
</dbReference>
<dbReference type="Gene3D" id="3.30.420.40">
    <property type="match status" value="1"/>
</dbReference>
<dbReference type="Proteomes" id="UP001065613">
    <property type="component" value="Chromosome"/>
</dbReference>
<dbReference type="KEGG" id="wna:KA717_34595"/>
<dbReference type="AlphaFoldDB" id="A0A977KX54"/>
<dbReference type="EMBL" id="CP073041">
    <property type="protein sequence ID" value="UXE60591.1"/>
    <property type="molecule type" value="Genomic_DNA"/>
</dbReference>
<dbReference type="PANTHER" id="PTHR47363">
    <property type="entry name" value="GLUCOKINASE"/>
    <property type="match status" value="1"/>
</dbReference>